<keyword evidence="3" id="KW-1185">Reference proteome</keyword>
<evidence type="ECO:0000313" key="3">
    <source>
        <dbReference type="Proteomes" id="UP000317369"/>
    </source>
</evidence>
<organism evidence="2 3">
    <name type="scientific">Poriferisphaera corsica</name>
    <dbReference type="NCBI Taxonomy" id="2528020"/>
    <lineage>
        <taxon>Bacteria</taxon>
        <taxon>Pseudomonadati</taxon>
        <taxon>Planctomycetota</taxon>
        <taxon>Phycisphaerae</taxon>
        <taxon>Phycisphaerales</taxon>
        <taxon>Phycisphaeraceae</taxon>
        <taxon>Poriferisphaera</taxon>
    </lineage>
</organism>
<gene>
    <name evidence="2" type="ORF">KS4_33770</name>
</gene>
<dbReference type="KEGG" id="pcor:KS4_33770"/>
<name>A0A517YYJ4_9BACT</name>
<reference evidence="2 3" key="1">
    <citation type="submission" date="2019-02" db="EMBL/GenBank/DDBJ databases">
        <title>Deep-cultivation of Planctomycetes and their phenomic and genomic characterization uncovers novel biology.</title>
        <authorList>
            <person name="Wiegand S."/>
            <person name="Jogler M."/>
            <person name="Boedeker C."/>
            <person name="Pinto D."/>
            <person name="Vollmers J."/>
            <person name="Rivas-Marin E."/>
            <person name="Kohn T."/>
            <person name="Peeters S.H."/>
            <person name="Heuer A."/>
            <person name="Rast P."/>
            <person name="Oberbeckmann S."/>
            <person name="Bunk B."/>
            <person name="Jeske O."/>
            <person name="Meyerdierks A."/>
            <person name="Storesund J.E."/>
            <person name="Kallscheuer N."/>
            <person name="Luecker S."/>
            <person name="Lage O.M."/>
            <person name="Pohl T."/>
            <person name="Merkel B.J."/>
            <person name="Hornburger P."/>
            <person name="Mueller R.-W."/>
            <person name="Bruemmer F."/>
            <person name="Labrenz M."/>
            <person name="Spormann A.M."/>
            <person name="Op den Camp H."/>
            <person name="Overmann J."/>
            <person name="Amann R."/>
            <person name="Jetten M.S.M."/>
            <person name="Mascher T."/>
            <person name="Medema M.H."/>
            <person name="Devos D.P."/>
            <person name="Kaster A.-K."/>
            <person name="Ovreas L."/>
            <person name="Rohde M."/>
            <person name="Galperin M.Y."/>
            <person name="Jogler C."/>
        </authorList>
    </citation>
    <scope>NUCLEOTIDE SEQUENCE [LARGE SCALE GENOMIC DNA]</scope>
    <source>
        <strain evidence="2 3">KS4</strain>
    </source>
</reference>
<dbReference type="InterPro" id="IPR013424">
    <property type="entry name" value="Ice-binding_C"/>
</dbReference>
<dbReference type="Pfam" id="PF07589">
    <property type="entry name" value="PEP-CTERM"/>
    <property type="match status" value="1"/>
</dbReference>
<evidence type="ECO:0000259" key="1">
    <source>
        <dbReference type="Pfam" id="PF07589"/>
    </source>
</evidence>
<dbReference type="Proteomes" id="UP000317369">
    <property type="component" value="Chromosome"/>
</dbReference>
<dbReference type="AlphaFoldDB" id="A0A517YYJ4"/>
<dbReference type="PROSITE" id="PS51257">
    <property type="entry name" value="PROKAR_LIPOPROTEIN"/>
    <property type="match status" value="1"/>
</dbReference>
<feature type="domain" description="Ice-binding protein C-terminal" evidence="1">
    <location>
        <begin position="213"/>
        <end position="234"/>
    </location>
</feature>
<dbReference type="EMBL" id="CP036425">
    <property type="protein sequence ID" value="QDU35296.1"/>
    <property type="molecule type" value="Genomic_DNA"/>
</dbReference>
<dbReference type="NCBIfam" id="TIGR02595">
    <property type="entry name" value="PEP_CTERM"/>
    <property type="match status" value="1"/>
</dbReference>
<protein>
    <recommendedName>
        <fullName evidence="1">Ice-binding protein C-terminal domain-containing protein</fullName>
    </recommendedName>
</protein>
<proteinExistence type="predicted"/>
<evidence type="ECO:0000313" key="2">
    <source>
        <dbReference type="EMBL" id="QDU35296.1"/>
    </source>
</evidence>
<accession>A0A517YYJ4</accession>
<sequence>MKSFGFLRYSLITVFAFGLVFSCSNVYAGIMLEFDYISQGKDAEEQAVEGGKAWGDAHFYLLGGGPNLEQLALTHSVRVSAWRSDQSGNASKHLGSIVTDLQDTADNFFSNSVSRINVIGDSSTWSLYANVDFHDDAQALQSIDEFAEGLFERVTGQKGKGILGWALTNAIKGVLKLAGVDLFSTLDWDAYLPENNVYEEYALASTGNLNLTSVPEPASFALLGLGGLMMLRRRH</sequence>